<feature type="transmembrane region" description="Helical" evidence="1">
    <location>
        <begin position="141"/>
        <end position="163"/>
    </location>
</feature>
<evidence type="ECO:0000313" key="3">
    <source>
        <dbReference type="Proteomes" id="UP000823769"/>
    </source>
</evidence>
<comment type="caution">
    <text evidence="2">The sequence shown here is derived from an EMBL/GenBank/DDBJ whole genome shotgun (WGS) entry which is preliminary data.</text>
</comment>
<evidence type="ECO:0000256" key="1">
    <source>
        <dbReference type="SAM" id="Phobius"/>
    </source>
</evidence>
<evidence type="ECO:0000313" key="2">
    <source>
        <dbReference type="EMBL" id="MBO8480378.1"/>
    </source>
</evidence>
<evidence type="ECO:0008006" key="4">
    <source>
        <dbReference type="Google" id="ProtNLM"/>
    </source>
</evidence>
<feature type="transmembrane region" description="Helical" evidence="1">
    <location>
        <begin position="20"/>
        <end position="40"/>
    </location>
</feature>
<reference evidence="2" key="1">
    <citation type="submission" date="2020-10" db="EMBL/GenBank/DDBJ databases">
        <authorList>
            <person name="Gilroy R."/>
        </authorList>
    </citation>
    <scope>NUCLEOTIDE SEQUENCE</scope>
    <source>
        <strain evidence="2">B3-1481</strain>
    </source>
</reference>
<name>A0A9D9NP96_9BACT</name>
<dbReference type="Proteomes" id="UP000823769">
    <property type="component" value="Unassembled WGS sequence"/>
</dbReference>
<feature type="transmembrane region" description="Helical" evidence="1">
    <location>
        <begin position="70"/>
        <end position="90"/>
    </location>
</feature>
<protein>
    <recommendedName>
        <fullName evidence="4">Rod shape-determining protein MreD</fullName>
    </recommendedName>
</protein>
<sequence>MNRFTLKYLLLLVAQVLLWNYFNFSQFLTIAILPVLLLCISVKRGPVFSMAIAFVTGLAADFFAGGLLGLTSLALVPVGLLRRPIIWLVFGSELQARGEDISFQRQGSSKMMLATAMVTAVFLLVYIVADSAGTRPLWVDAVKFAASLAVSTLISTYIAWILCSENSQKWK</sequence>
<feature type="transmembrane region" description="Helical" evidence="1">
    <location>
        <begin position="111"/>
        <end position="129"/>
    </location>
</feature>
<keyword evidence="1" id="KW-0812">Transmembrane</keyword>
<proteinExistence type="predicted"/>
<dbReference type="EMBL" id="JADILW010000066">
    <property type="protein sequence ID" value="MBO8480378.1"/>
    <property type="molecule type" value="Genomic_DNA"/>
</dbReference>
<reference evidence="2" key="2">
    <citation type="journal article" date="2021" name="PeerJ">
        <title>Extensive microbial diversity within the chicken gut microbiome revealed by metagenomics and culture.</title>
        <authorList>
            <person name="Gilroy R."/>
            <person name="Ravi A."/>
            <person name="Getino M."/>
            <person name="Pursley I."/>
            <person name="Horton D.L."/>
            <person name="Alikhan N.F."/>
            <person name="Baker D."/>
            <person name="Gharbi K."/>
            <person name="Hall N."/>
            <person name="Watson M."/>
            <person name="Adriaenssens E.M."/>
            <person name="Foster-Nyarko E."/>
            <person name="Jarju S."/>
            <person name="Secka A."/>
            <person name="Antonio M."/>
            <person name="Oren A."/>
            <person name="Chaudhuri R.R."/>
            <person name="La Ragione R."/>
            <person name="Hildebrand F."/>
            <person name="Pallen M.J."/>
        </authorList>
    </citation>
    <scope>NUCLEOTIDE SEQUENCE</scope>
    <source>
        <strain evidence="2">B3-1481</strain>
    </source>
</reference>
<keyword evidence="1" id="KW-1133">Transmembrane helix</keyword>
<dbReference type="AlphaFoldDB" id="A0A9D9NP96"/>
<accession>A0A9D9NP96</accession>
<gene>
    <name evidence="2" type="ORF">IAB76_04630</name>
</gene>
<keyword evidence="1" id="KW-0472">Membrane</keyword>
<organism evidence="2 3">
    <name type="scientific">Candidatus Cryptobacteroides avistercoris</name>
    <dbReference type="NCBI Taxonomy" id="2840758"/>
    <lineage>
        <taxon>Bacteria</taxon>
        <taxon>Pseudomonadati</taxon>
        <taxon>Bacteroidota</taxon>
        <taxon>Bacteroidia</taxon>
        <taxon>Bacteroidales</taxon>
        <taxon>Candidatus Cryptobacteroides</taxon>
    </lineage>
</organism>